<dbReference type="EMBL" id="JBJQOH010000008">
    <property type="protein sequence ID" value="KAL3677453.1"/>
    <property type="molecule type" value="Genomic_DNA"/>
</dbReference>
<gene>
    <name evidence="1" type="ORF">R1sor_027401</name>
</gene>
<dbReference type="AlphaFoldDB" id="A0ABD3GEU7"/>
<dbReference type="PANTHER" id="PTHR14187:SF5">
    <property type="entry name" value="HEAT SHOCK 70 KDA PROTEIN 12A"/>
    <property type="match status" value="1"/>
</dbReference>
<evidence type="ECO:0000313" key="1">
    <source>
        <dbReference type="EMBL" id="KAL3677453.1"/>
    </source>
</evidence>
<sequence>MLTTVSVSWRMPLPEIVVGLELGITYSGFAYALASDMKSVYEYCDWPGHAAVGRKPYFKTETSLRYIKYDNNRDGFRLEDWGWDATTNHGQALEKCKVTGRELKSFLVKRFKLLQASVSNDSSTSNANLNTNSLPVELTAERMVTDYLRCISSFIMNTLAAKLGTLATNGEVQRCLTAPAKAASVYCQSRFDYHFGKGTKFLVVDAGGETVDLVLHEKVSSSGPRVKEVACTTGRLCGGSSFDEGFHAYLTDRISCYEKFRKDFPAIVMKLQEFIEDLKYYFDVNDKSFPIHLDLPTKLVVAWENFDKENGTWHEDTTYDQISISEKEVRKVFDSVLDPIVDLIRVQIAAVPDIQAIMVMLRNPNLFTDAEVHRVGVWSYYLPRQAQRMADAPSVEVAMFFGRTRIEITLVPLNFQPKNQHMKCAVNFEADFY</sequence>
<protein>
    <submittedName>
        <fullName evidence="1">Uncharacterized protein</fullName>
    </submittedName>
</protein>
<proteinExistence type="predicted"/>
<dbReference type="SUPFAM" id="SSF53067">
    <property type="entry name" value="Actin-like ATPase domain"/>
    <property type="match status" value="1"/>
</dbReference>
<dbReference type="PANTHER" id="PTHR14187">
    <property type="entry name" value="ALPHA KINASE/ELONGATION FACTOR 2 KINASE"/>
    <property type="match status" value="1"/>
</dbReference>
<name>A0ABD3GEU7_9MARC</name>
<dbReference type="Proteomes" id="UP001633002">
    <property type="component" value="Unassembled WGS sequence"/>
</dbReference>
<reference evidence="1 2" key="1">
    <citation type="submission" date="2024-09" db="EMBL/GenBank/DDBJ databases">
        <title>Chromosome-scale assembly of Riccia sorocarpa.</title>
        <authorList>
            <person name="Paukszto L."/>
        </authorList>
    </citation>
    <scope>NUCLEOTIDE SEQUENCE [LARGE SCALE GENOMIC DNA]</scope>
    <source>
        <strain evidence="1">LP-2024</strain>
        <tissue evidence="1">Aerial parts of the thallus</tissue>
    </source>
</reference>
<comment type="caution">
    <text evidence="1">The sequence shown here is derived from an EMBL/GenBank/DDBJ whole genome shotgun (WGS) entry which is preliminary data.</text>
</comment>
<accession>A0ABD3GEU7</accession>
<dbReference type="InterPro" id="IPR043129">
    <property type="entry name" value="ATPase_NBD"/>
</dbReference>
<keyword evidence="2" id="KW-1185">Reference proteome</keyword>
<organism evidence="1 2">
    <name type="scientific">Riccia sorocarpa</name>
    <dbReference type="NCBI Taxonomy" id="122646"/>
    <lineage>
        <taxon>Eukaryota</taxon>
        <taxon>Viridiplantae</taxon>
        <taxon>Streptophyta</taxon>
        <taxon>Embryophyta</taxon>
        <taxon>Marchantiophyta</taxon>
        <taxon>Marchantiopsida</taxon>
        <taxon>Marchantiidae</taxon>
        <taxon>Marchantiales</taxon>
        <taxon>Ricciaceae</taxon>
        <taxon>Riccia</taxon>
    </lineage>
</organism>
<evidence type="ECO:0000313" key="2">
    <source>
        <dbReference type="Proteomes" id="UP001633002"/>
    </source>
</evidence>